<dbReference type="InterPro" id="IPR052347">
    <property type="entry name" value="Isochorismatase_Nicotinamidase"/>
</dbReference>
<accession>A0A386PN18</accession>
<keyword evidence="9" id="KW-0614">Plasmid</keyword>
<evidence type="ECO:0000313" key="10">
    <source>
        <dbReference type="Proteomes" id="UP000275571"/>
    </source>
</evidence>
<dbReference type="Proteomes" id="UP000275571">
    <property type="component" value="Plasmid lp32-A"/>
</dbReference>
<evidence type="ECO:0000256" key="6">
    <source>
        <dbReference type="ARBA" id="ARBA00039017"/>
    </source>
</evidence>
<evidence type="ECO:0000313" key="9">
    <source>
        <dbReference type="EMBL" id="AYE36916.1"/>
    </source>
</evidence>
<evidence type="ECO:0000256" key="2">
    <source>
        <dbReference type="ARBA" id="ARBA00022642"/>
    </source>
</evidence>
<dbReference type="RefSeq" id="WP_120104837.1">
    <property type="nucleotide sequence ID" value="NZ_CP028886.1"/>
</dbReference>
<gene>
    <name evidence="9" type="ORF">DB313_05295</name>
</gene>
<dbReference type="GO" id="GO:0046872">
    <property type="term" value="F:metal ion binding"/>
    <property type="evidence" value="ECO:0007669"/>
    <property type="project" value="UniProtKB-KW"/>
</dbReference>
<dbReference type="Pfam" id="PF00857">
    <property type="entry name" value="Isochorismatase"/>
    <property type="match status" value="1"/>
</dbReference>
<geneLocation type="plasmid" evidence="10">
    <name>lp32-a</name>
</geneLocation>
<organism evidence="9 10">
    <name type="scientific">Borrelia turcica IST7</name>
    <dbReference type="NCBI Taxonomy" id="1104446"/>
    <lineage>
        <taxon>Bacteria</taxon>
        <taxon>Pseudomonadati</taxon>
        <taxon>Spirochaetota</taxon>
        <taxon>Spirochaetia</taxon>
        <taxon>Spirochaetales</taxon>
        <taxon>Borreliaceae</taxon>
        <taxon>Borrelia</taxon>
    </lineage>
</organism>
<evidence type="ECO:0000256" key="4">
    <source>
        <dbReference type="ARBA" id="ARBA00022801"/>
    </source>
</evidence>
<evidence type="ECO:0000256" key="3">
    <source>
        <dbReference type="ARBA" id="ARBA00022723"/>
    </source>
</evidence>
<dbReference type="GO" id="GO:0008936">
    <property type="term" value="F:nicotinamidase activity"/>
    <property type="evidence" value="ECO:0007669"/>
    <property type="project" value="UniProtKB-EC"/>
</dbReference>
<sequence>MEDKLSNLILQNATLILVDIQNDFLESGALPVPSGSEIIPLINHLQTCFNHVVATKDWHCENHISFSSINNKGWPKHCVQGTWGAEFPKSLNVEKIKAVFLKGQNKNSDSYSGFYNDSDKKESTGLFNYLKSNEINTVFIAGLALDFCVKETIIDAYKLGLQSYLIIDATRSISPFPDLVIQDLRDLGILTCLSKNIFDNSSLSHFKNSKSFYI</sequence>
<dbReference type="OrthoDB" id="9796485at2"/>
<dbReference type="InterPro" id="IPR036380">
    <property type="entry name" value="Isochorismatase-like_sf"/>
</dbReference>
<proteinExistence type="inferred from homology"/>
<dbReference type="PANTHER" id="PTHR11080:SF2">
    <property type="entry name" value="LD05707P"/>
    <property type="match status" value="1"/>
</dbReference>
<dbReference type="GO" id="GO:0019363">
    <property type="term" value="P:pyridine nucleotide biosynthetic process"/>
    <property type="evidence" value="ECO:0007669"/>
    <property type="project" value="UniProtKB-KW"/>
</dbReference>
<protein>
    <recommendedName>
        <fullName evidence="6">nicotinamidase</fullName>
        <ecNumber evidence="6">3.5.1.19</ecNumber>
    </recommendedName>
    <alternativeName>
        <fullName evidence="7">Nicotinamide deamidase</fullName>
    </alternativeName>
</protein>
<feature type="domain" description="Isochorismatase-like" evidence="8">
    <location>
        <begin position="14"/>
        <end position="175"/>
    </location>
</feature>
<dbReference type="EMBL" id="CP028886">
    <property type="protein sequence ID" value="AYE36916.1"/>
    <property type="molecule type" value="Genomic_DNA"/>
</dbReference>
<reference evidence="9 10" key="1">
    <citation type="journal article" date="2018" name="Infect. Genet. Evol.">
        <title>Genome-wide analysis of Borrelia turcica and 'Candidatus Borrelia tachyglossi' shows relapsing fever-like genomes with unique genomic links to Lyme disease Borrelia.</title>
        <authorList>
            <person name="Gofton A.W."/>
            <person name="Margos G."/>
            <person name="Fingerle V."/>
            <person name="Hepner S."/>
            <person name="Loh S.M."/>
            <person name="Ryan U."/>
            <person name="Irwin P."/>
            <person name="Oskam C.L."/>
        </authorList>
    </citation>
    <scope>NUCLEOTIDE SEQUENCE [LARGE SCALE GENOMIC DNA]</scope>
    <source>
        <strain evidence="9 10">IST7</strain>
        <plasmid evidence="9">lp32-A</plasmid>
    </source>
</reference>
<keyword evidence="4" id="KW-0378">Hydrolase</keyword>
<dbReference type="EC" id="3.5.1.19" evidence="6"/>
<evidence type="ECO:0000256" key="7">
    <source>
        <dbReference type="ARBA" id="ARBA00043224"/>
    </source>
</evidence>
<dbReference type="Gene3D" id="3.40.50.850">
    <property type="entry name" value="Isochorismatase-like"/>
    <property type="match status" value="1"/>
</dbReference>
<evidence type="ECO:0000259" key="8">
    <source>
        <dbReference type="Pfam" id="PF00857"/>
    </source>
</evidence>
<dbReference type="InterPro" id="IPR000868">
    <property type="entry name" value="Isochorismatase-like_dom"/>
</dbReference>
<comment type="pathway">
    <text evidence="5">Cofactor biosynthesis; nicotinate biosynthesis; nicotinate from nicotinamide: step 1/1.</text>
</comment>
<evidence type="ECO:0000256" key="1">
    <source>
        <dbReference type="ARBA" id="ARBA00006336"/>
    </source>
</evidence>
<keyword evidence="3" id="KW-0479">Metal-binding</keyword>
<dbReference type="AlphaFoldDB" id="A0A386PN18"/>
<dbReference type="SUPFAM" id="SSF52499">
    <property type="entry name" value="Isochorismatase-like hydrolases"/>
    <property type="match status" value="1"/>
</dbReference>
<comment type="similarity">
    <text evidence="1">Belongs to the isochorismatase family.</text>
</comment>
<keyword evidence="2" id="KW-0662">Pyridine nucleotide biosynthesis</keyword>
<dbReference type="PANTHER" id="PTHR11080">
    <property type="entry name" value="PYRAZINAMIDASE/NICOTINAMIDASE"/>
    <property type="match status" value="1"/>
</dbReference>
<keyword evidence="10" id="KW-1185">Reference proteome</keyword>
<name>A0A386PN18_9SPIR</name>
<dbReference type="KEGG" id="btur:DB313_05295"/>
<evidence type="ECO:0000256" key="5">
    <source>
        <dbReference type="ARBA" id="ARBA00037900"/>
    </source>
</evidence>